<protein>
    <submittedName>
        <fullName evidence="1">Uncharacterized protein</fullName>
    </submittedName>
</protein>
<dbReference type="AlphaFoldDB" id="A0A9J5YEN2"/>
<evidence type="ECO:0000313" key="2">
    <source>
        <dbReference type="Proteomes" id="UP000824120"/>
    </source>
</evidence>
<evidence type="ECO:0000313" key="1">
    <source>
        <dbReference type="EMBL" id="KAG5598682.1"/>
    </source>
</evidence>
<sequence length="261" mass="30165">MIQIREVVEHLNEWKPKQGNSSFWFENWMRLGTLYFIVPEGLIEEEAEKLKDGLPEDIVQHITERIKTPLGEDGNDIAYWSIENQATLLFDSSIDQESRAECRTQASKLAISSVFLKCIWDGRKQSKNRTGSLICLPPCTALSRGHVELLFAVEMVHASRRGGARTWVDLELTLENGVLRTAANVEELGRDYLEWELYVGNYWNLKKKWVGWDICIWAEQWFVELEIWVDGSLVRKEFGWKSGPTFVQDRGNKGRINIVGF</sequence>
<comment type="caution">
    <text evidence="1">The sequence shown here is derived from an EMBL/GenBank/DDBJ whole genome shotgun (WGS) entry which is preliminary data.</text>
</comment>
<reference evidence="1 2" key="1">
    <citation type="submission" date="2020-09" db="EMBL/GenBank/DDBJ databases">
        <title>De no assembly of potato wild relative species, Solanum commersonii.</title>
        <authorList>
            <person name="Cho K."/>
        </authorList>
    </citation>
    <scope>NUCLEOTIDE SEQUENCE [LARGE SCALE GENOMIC DNA]</scope>
    <source>
        <strain evidence="1">LZ3.2</strain>
        <tissue evidence="1">Leaf</tissue>
    </source>
</reference>
<gene>
    <name evidence="1" type="ORF">H5410_030052</name>
</gene>
<name>A0A9J5YEN2_SOLCO</name>
<proteinExistence type="predicted"/>
<accession>A0A9J5YEN2</accession>
<dbReference type="Proteomes" id="UP000824120">
    <property type="component" value="Chromosome 6"/>
</dbReference>
<dbReference type="EMBL" id="JACXVP010000006">
    <property type="protein sequence ID" value="KAG5598682.1"/>
    <property type="molecule type" value="Genomic_DNA"/>
</dbReference>
<keyword evidence="2" id="KW-1185">Reference proteome</keyword>
<organism evidence="1 2">
    <name type="scientific">Solanum commersonii</name>
    <name type="common">Commerson's wild potato</name>
    <name type="synonym">Commerson's nightshade</name>
    <dbReference type="NCBI Taxonomy" id="4109"/>
    <lineage>
        <taxon>Eukaryota</taxon>
        <taxon>Viridiplantae</taxon>
        <taxon>Streptophyta</taxon>
        <taxon>Embryophyta</taxon>
        <taxon>Tracheophyta</taxon>
        <taxon>Spermatophyta</taxon>
        <taxon>Magnoliopsida</taxon>
        <taxon>eudicotyledons</taxon>
        <taxon>Gunneridae</taxon>
        <taxon>Pentapetalae</taxon>
        <taxon>asterids</taxon>
        <taxon>lamiids</taxon>
        <taxon>Solanales</taxon>
        <taxon>Solanaceae</taxon>
        <taxon>Solanoideae</taxon>
        <taxon>Solaneae</taxon>
        <taxon>Solanum</taxon>
    </lineage>
</organism>